<keyword evidence="9" id="KW-0472">Membrane</keyword>
<proteinExistence type="inferred from homology"/>
<evidence type="ECO:0000313" key="15">
    <source>
        <dbReference type="Proteomes" id="UP000241986"/>
    </source>
</evidence>
<dbReference type="GO" id="GO:0009279">
    <property type="term" value="C:cell outer membrane"/>
    <property type="evidence" value="ECO:0007669"/>
    <property type="project" value="UniProtKB-SubCell"/>
</dbReference>
<dbReference type="CDD" id="cd01346">
    <property type="entry name" value="Maltoporin-like"/>
    <property type="match status" value="1"/>
</dbReference>
<keyword evidence="4" id="KW-1134">Transmembrane beta strand</keyword>
<gene>
    <name evidence="14" type="ORF">DAA48_17360</name>
</gene>
<dbReference type="PANTHER" id="PTHR38762">
    <property type="entry name" value="CRYPTIC OUTER MEMBRANE PORIN BGLH-RELATED"/>
    <property type="match status" value="1"/>
</dbReference>
<evidence type="ECO:0000256" key="9">
    <source>
        <dbReference type="ARBA" id="ARBA00023136"/>
    </source>
</evidence>
<feature type="chain" id="PRO_5015400299" evidence="12">
    <location>
        <begin position="25"/>
        <end position="496"/>
    </location>
</feature>
<comment type="caution">
    <text evidence="14">The sequence shown here is derived from an EMBL/GenBank/DDBJ whole genome shotgun (WGS) entry which is preliminary data.</text>
</comment>
<dbReference type="GO" id="GO:0015288">
    <property type="term" value="F:porin activity"/>
    <property type="evidence" value="ECO:0007669"/>
    <property type="project" value="UniProtKB-KW"/>
</dbReference>
<name>A0A2T4MYT8_AERVE</name>
<dbReference type="GO" id="GO:0046930">
    <property type="term" value="C:pore complex"/>
    <property type="evidence" value="ECO:0007669"/>
    <property type="project" value="UniProtKB-KW"/>
</dbReference>
<evidence type="ECO:0000256" key="8">
    <source>
        <dbReference type="ARBA" id="ARBA00023114"/>
    </source>
</evidence>
<feature type="compositionally biased region" description="Polar residues" evidence="11">
    <location>
        <begin position="64"/>
        <end position="75"/>
    </location>
</feature>
<dbReference type="EMBL" id="PZKL01000039">
    <property type="protein sequence ID" value="PTH79686.1"/>
    <property type="molecule type" value="Genomic_DNA"/>
</dbReference>
<evidence type="ECO:0000256" key="1">
    <source>
        <dbReference type="ARBA" id="ARBA00004571"/>
    </source>
</evidence>
<evidence type="ECO:0000256" key="3">
    <source>
        <dbReference type="ARBA" id="ARBA00022448"/>
    </source>
</evidence>
<keyword evidence="5" id="KW-0812">Transmembrane</keyword>
<evidence type="ECO:0000256" key="2">
    <source>
        <dbReference type="ARBA" id="ARBA00007055"/>
    </source>
</evidence>
<evidence type="ECO:0000313" key="14">
    <source>
        <dbReference type="EMBL" id="PTH79686.1"/>
    </source>
</evidence>
<organism evidence="14 15">
    <name type="scientific">Aeromonas veronii</name>
    <dbReference type="NCBI Taxonomy" id="654"/>
    <lineage>
        <taxon>Bacteria</taxon>
        <taxon>Pseudomonadati</taxon>
        <taxon>Pseudomonadota</taxon>
        <taxon>Gammaproteobacteria</taxon>
        <taxon>Aeromonadales</taxon>
        <taxon>Aeromonadaceae</taxon>
        <taxon>Aeromonas</taxon>
    </lineage>
</organism>
<keyword evidence="10" id="KW-0998">Cell outer membrane</keyword>
<dbReference type="Pfam" id="PF11471">
    <property type="entry name" value="Sugarporin_N"/>
    <property type="match status" value="1"/>
</dbReference>
<feature type="signal peptide" evidence="12">
    <location>
        <begin position="1"/>
        <end position="24"/>
    </location>
</feature>
<reference evidence="14 15" key="1">
    <citation type="submission" date="2018-03" db="EMBL/GenBank/DDBJ databases">
        <title>Aeromonas veronii whole genome sequencing and analysis.</title>
        <authorList>
            <person name="Xie H."/>
            <person name="Liu T."/>
            <person name="Wang K."/>
        </authorList>
    </citation>
    <scope>NUCLEOTIDE SEQUENCE [LARGE SCALE GENOMIC DNA]</scope>
    <source>
        <strain evidence="14 15">XH.VA.1</strain>
    </source>
</reference>
<dbReference type="SUPFAM" id="SSF56935">
    <property type="entry name" value="Porins"/>
    <property type="match status" value="1"/>
</dbReference>
<dbReference type="InterPro" id="IPR021570">
    <property type="entry name" value="LamB-type_porin_N_dom"/>
</dbReference>
<evidence type="ECO:0000256" key="7">
    <source>
        <dbReference type="ARBA" id="ARBA00023065"/>
    </source>
</evidence>
<keyword evidence="7" id="KW-0406">Ion transport</keyword>
<evidence type="ECO:0000256" key="6">
    <source>
        <dbReference type="ARBA" id="ARBA00022729"/>
    </source>
</evidence>
<dbReference type="RefSeq" id="WP_107684177.1">
    <property type="nucleotide sequence ID" value="NZ_PZKL01000039.1"/>
</dbReference>
<evidence type="ECO:0000256" key="11">
    <source>
        <dbReference type="SAM" id="MobiDB-lite"/>
    </source>
</evidence>
<dbReference type="InterPro" id="IPR036998">
    <property type="entry name" value="Porin_LamB_sf"/>
</dbReference>
<feature type="region of interest" description="Disordered" evidence="11">
    <location>
        <begin position="58"/>
        <end position="79"/>
    </location>
</feature>
<dbReference type="InterPro" id="IPR050286">
    <property type="entry name" value="G_neg_Bact_CarbUptk_Porin"/>
</dbReference>
<keyword evidence="3" id="KW-0813">Transport</keyword>
<dbReference type="Proteomes" id="UP000241986">
    <property type="component" value="Unassembled WGS sequence"/>
</dbReference>
<accession>A0A2T4MYT8</accession>
<dbReference type="Pfam" id="PF02264">
    <property type="entry name" value="LamB"/>
    <property type="match status" value="1"/>
</dbReference>
<evidence type="ECO:0000256" key="5">
    <source>
        <dbReference type="ARBA" id="ARBA00022692"/>
    </source>
</evidence>
<evidence type="ECO:0000256" key="4">
    <source>
        <dbReference type="ARBA" id="ARBA00022452"/>
    </source>
</evidence>
<keyword evidence="6 12" id="KW-0732">Signal</keyword>
<feature type="domain" description="LamB-type porin N-terminal" evidence="13">
    <location>
        <begin position="29"/>
        <end position="58"/>
    </location>
</feature>
<evidence type="ECO:0000256" key="10">
    <source>
        <dbReference type="ARBA" id="ARBA00023237"/>
    </source>
</evidence>
<dbReference type="AlphaFoldDB" id="A0A2T4MYT8"/>
<dbReference type="PANTHER" id="PTHR38762:SF1">
    <property type="entry name" value="CRYPTIC OUTER MEMBRANE PORIN BGLH-RELATED"/>
    <property type="match status" value="1"/>
</dbReference>
<dbReference type="GO" id="GO:0015774">
    <property type="term" value="P:polysaccharide transport"/>
    <property type="evidence" value="ECO:0007669"/>
    <property type="project" value="TreeGrafter"/>
</dbReference>
<dbReference type="GO" id="GO:0006811">
    <property type="term" value="P:monoatomic ion transport"/>
    <property type="evidence" value="ECO:0007669"/>
    <property type="project" value="UniProtKB-KW"/>
</dbReference>
<dbReference type="Gene3D" id="2.40.170.10">
    <property type="entry name" value="Porin, LamB type"/>
    <property type="match status" value="1"/>
</dbReference>
<evidence type="ECO:0000259" key="13">
    <source>
        <dbReference type="Pfam" id="PF11471"/>
    </source>
</evidence>
<dbReference type="GO" id="GO:0015144">
    <property type="term" value="F:carbohydrate transmembrane transporter activity"/>
    <property type="evidence" value="ECO:0007669"/>
    <property type="project" value="TreeGrafter"/>
</dbReference>
<dbReference type="InterPro" id="IPR003192">
    <property type="entry name" value="Porin_LamB"/>
</dbReference>
<protein>
    <submittedName>
        <fullName evidence="14">Porin</fullName>
    </submittedName>
</protein>
<evidence type="ECO:0000256" key="12">
    <source>
        <dbReference type="SAM" id="SignalP"/>
    </source>
</evidence>
<sequence>MMIFKSKLALAVALGLGMISPLWAADGGIEARLAALEARVQAAEARAEAAESRASQAEVKASAASEQAQVANNRSQKVDEKTAGAQGFEFHGYARSGLLVNSNGNGGRGGPYITPAGSVGGAVGRLGNEDDTYMEANLLKTQTFEDGSWARYKLMLADGVETSNDWTASDSSLNTRQVFAEIGNLASFDGPFKNAVLWAGKRFDRDNFDIHWLDSDVVFLAGTGGGVYDVQLADSWKANFSLYGRDYGDISASGLSDIESYILTMNNRVGNWQWMVNGLSAKDNDARINDKGTGSEAADKGAHTLLAYHGESFFGINPGFAKAAVLYGHGLGAEVKGLGSDSELLPDADAVRVAVFGATDLNSRWRFAPALLAEQSQDRYVKGDEYRWLTFNTRVAQVLSQNVELVYEAAWQYMDLDPKGYKGRQAVNGNFTKLTFAPTFKAQTAGFFERPELRVFASWMDWSSELDNYASDDAMGQSNFTAGGEWNFGVQMETWF</sequence>
<comment type="subcellular location">
    <subcellularLocation>
        <location evidence="1">Cell outer membrane</location>
        <topology evidence="1">Multi-pass membrane protein</topology>
    </subcellularLocation>
</comment>
<comment type="similarity">
    <text evidence="2">Belongs to the porin LamB (TC 1.B.3) family.</text>
</comment>
<keyword evidence="8" id="KW-0626">Porin</keyword>